<dbReference type="EMBL" id="NJBO01000016">
    <property type="protein sequence ID" value="TKJ40899.1"/>
    <property type="molecule type" value="Genomic_DNA"/>
</dbReference>
<name>A0A532V174_UNCT6</name>
<dbReference type="Proteomes" id="UP000317778">
    <property type="component" value="Unassembled WGS sequence"/>
</dbReference>
<accession>A0A532V174</accession>
<organism evidence="1 2">
    <name type="scientific">candidate division TA06 bacterium B3_TA06</name>
    <dbReference type="NCBI Taxonomy" id="2012487"/>
    <lineage>
        <taxon>Bacteria</taxon>
        <taxon>Bacteria division TA06</taxon>
    </lineage>
</organism>
<sequence>MYSFIENLLKWLVFVKITWMKADKKRSRKEMKELEKFCKSLRFYDAMEAGLMIDLVDFNLYKGINEVLHQFWIYRHRDNLSALRKKLERLARVSNKLVGIFNNDLTQEIGVEEVYEILLWDDR</sequence>
<reference evidence="1 2" key="1">
    <citation type="submission" date="2017-06" db="EMBL/GenBank/DDBJ databases">
        <title>Novel microbial phyla capable of carbon fixation and sulfur reduction in deep-sea sediments.</title>
        <authorList>
            <person name="Huang J."/>
            <person name="Baker B."/>
            <person name="Wang Y."/>
        </authorList>
    </citation>
    <scope>NUCLEOTIDE SEQUENCE [LARGE SCALE GENOMIC DNA]</scope>
    <source>
        <strain evidence="1">B3_TA06</strain>
    </source>
</reference>
<evidence type="ECO:0000313" key="1">
    <source>
        <dbReference type="EMBL" id="TKJ40899.1"/>
    </source>
</evidence>
<evidence type="ECO:0000313" key="2">
    <source>
        <dbReference type="Proteomes" id="UP000317778"/>
    </source>
</evidence>
<comment type="caution">
    <text evidence="1">The sequence shown here is derived from an EMBL/GenBank/DDBJ whole genome shotgun (WGS) entry which is preliminary data.</text>
</comment>
<gene>
    <name evidence="1" type="ORF">CEE36_09145</name>
</gene>
<proteinExistence type="predicted"/>
<dbReference type="AlphaFoldDB" id="A0A532V174"/>
<protein>
    <submittedName>
        <fullName evidence="1">Uncharacterized protein</fullName>
    </submittedName>
</protein>